<protein>
    <submittedName>
        <fullName evidence="9">S-layer homology domain-containing protein</fullName>
    </submittedName>
</protein>
<proteinExistence type="inferred from homology"/>
<dbReference type="PANTHER" id="PTHR47053">
    <property type="entry name" value="MUREIN DD-ENDOPEPTIDASE MEPH-RELATED"/>
    <property type="match status" value="1"/>
</dbReference>
<dbReference type="RefSeq" id="WP_093369771.1">
    <property type="nucleotide sequence ID" value="NZ_FOQA01000001.1"/>
</dbReference>
<keyword evidence="5" id="KW-0788">Thiol protease</keyword>
<evidence type="ECO:0000256" key="3">
    <source>
        <dbReference type="ARBA" id="ARBA00022737"/>
    </source>
</evidence>
<dbReference type="InterPro" id="IPR001119">
    <property type="entry name" value="SLH_dom"/>
</dbReference>
<feature type="domain" description="SLH" evidence="7">
    <location>
        <begin position="144"/>
        <end position="207"/>
    </location>
</feature>
<dbReference type="GO" id="GO:0008234">
    <property type="term" value="F:cysteine-type peptidase activity"/>
    <property type="evidence" value="ECO:0007669"/>
    <property type="project" value="UniProtKB-KW"/>
</dbReference>
<dbReference type="AlphaFoldDB" id="A0A1I3BDG6"/>
<dbReference type="OrthoDB" id="174569at2"/>
<name>A0A1I3BDG6_9FIRM</name>
<evidence type="ECO:0000256" key="2">
    <source>
        <dbReference type="ARBA" id="ARBA00022670"/>
    </source>
</evidence>
<dbReference type="InterPro" id="IPR000064">
    <property type="entry name" value="NLP_P60_dom"/>
</dbReference>
<dbReference type="PANTHER" id="PTHR47053:SF1">
    <property type="entry name" value="MUREIN DD-ENDOPEPTIDASE MEPH-RELATED"/>
    <property type="match status" value="1"/>
</dbReference>
<dbReference type="STRING" id="69895.SAMN05192551_101712"/>
<evidence type="ECO:0000256" key="1">
    <source>
        <dbReference type="ARBA" id="ARBA00007074"/>
    </source>
</evidence>
<dbReference type="PROSITE" id="PS51935">
    <property type="entry name" value="NLPC_P60"/>
    <property type="match status" value="1"/>
</dbReference>
<evidence type="ECO:0000256" key="5">
    <source>
        <dbReference type="ARBA" id="ARBA00022807"/>
    </source>
</evidence>
<dbReference type="Pfam" id="PF00395">
    <property type="entry name" value="SLH"/>
    <property type="match status" value="2"/>
</dbReference>
<dbReference type="GO" id="GO:0006508">
    <property type="term" value="P:proteolysis"/>
    <property type="evidence" value="ECO:0007669"/>
    <property type="project" value="UniProtKB-KW"/>
</dbReference>
<sequence length="348" mass="38727">MKYRMILVLVILVIGISVPSVFATFSGSEFSDVDLTDWHVGYVLTLSDMDVVRGYSDSTFRPDATISKAEFIVLAMKTSHRHYQTAENEHWAMNYIRAAEEMGAIEAGDAETMALDEPINRAEAARILVRTQLTEDTEGCESYIEQVKDYEKIPEAYQTYVLKAFAKNWISGYPDGSFQPDNEVTRAEASVMLTKSMGQEAQLRMKQMLDEAEKLLQKEIDQAENLRESILDKAMDMKGVPYRFGGSSPNTGFDCSGMVSYVLANHGVVVPRSSAAMYNAVEHIPKEEMEPGDLVFFTAYRSGPSHVGFYVGEGMFIHAPSSGGSVTLDPVDDPSYWGPRFLTAARVH</sequence>
<feature type="domain" description="SLH" evidence="7">
    <location>
        <begin position="26"/>
        <end position="89"/>
    </location>
</feature>
<dbReference type="PROSITE" id="PS51272">
    <property type="entry name" value="SLH"/>
    <property type="match status" value="2"/>
</dbReference>
<dbReference type="InterPro" id="IPR051202">
    <property type="entry name" value="Peptidase_C40"/>
</dbReference>
<accession>A0A1I3BDG6</accession>
<evidence type="ECO:0000259" key="8">
    <source>
        <dbReference type="PROSITE" id="PS51935"/>
    </source>
</evidence>
<keyword evidence="2" id="KW-0645">Protease</keyword>
<keyword evidence="4" id="KW-0378">Hydrolase</keyword>
<reference evidence="10" key="1">
    <citation type="submission" date="2016-10" db="EMBL/GenBank/DDBJ databases">
        <authorList>
            <person name="Varghese N."/>
            <person name="Submissions S."/>
        </authorList>
    </citation>
    <scope>NUCLEOTIDE SEQUENCE [LARGE SCALE GENOMIC DNA]</scope>
    <source>
        <strain evidence="10">Z-7934</strain>
    </source>
</reference>
<dbReference type="Proteomes" id="UP000199287">
    <property type="component" value="Unassembled WGS sequence"/>
</dbReference>
<evidence type="ECO:0000256" key="4">
    <source>
        <dbReference type="ARBA" id="ARBA00022801"/>
    </source>
</evidence>
<evidence type="ECO:0000256" key="6">
    <source>
        <dbReference type="SAM" id="Coils"/>
    </source>
</evidence>
<dbReference type="EMBL" id="FOQA01000001">
    <property type="protein sequence ID" value="SFH59751.1"/>
    <property type="molecule type" value="Genomic_DNA"/>
</dbReference>
<dbReference type="SUPFAM" id="SSF54001">
    <property type="entry name" value="Cysteine proteinases"/>
    <property type="match status" value="1"/>
</dbReference>
<dbReference type="Gene3D" id="3.90.1720.10">
    <property type="entry name" value="endopeptidase domain like (from Nostoc punctiforme)"/>
    <property type="match status" value="1"/>
</dbReference>
<evidence type="ECO:0000313" key="10">
    <source>
        <dbReference type="Proteomes" id="UP000199287"/>
    </source>
</evidence>
<evidence type="ECO:0000313" key="9">
    <source>
        <dbReference type="EMBL" id="SFH59751.1"/>
    </source>
</evidence>
<dbReference type="InterPro" id="IPR038765">
    <property type="entry name" value="Papain-like_cys_pep_sf"/>
</dbReference>
<organism evidence="9 10">
    <name type="scientific">Tindallia magadiensis</name>
    <dbReference type="NCBI Taxonomy" id="69895"/>
    <lineage>
        <taxon>Bacteria</taxon>
        <taxon>Bacillati</taxon>
        <taxon>Bacillota</taxon>
        <taxon>Clostridia</taxon>
        <taxon>Peptostreptococcales</taxon>
        <taxon>Tindalliaceae</taxon>
        <taxon>Tindallia</taxon>
    </lineage>
</organism>
<keyword evidence="6" id="KW-0175">Coiled coil</keyword>
<feature type="coiled-coil region" evidence="6">
    <location>
        <begin position="198"/>
        <end position="233"/>
    </location>
</feature>
<feature type="domain" description="NlpC/P60" evidence="8">
    <location>
        <begin position="224"/>
        <end position="348"/>
    </location>
</feature>
<keyword evidence="10" id="KW-1185">Reference proteome</keyword>
<keyword evidence="3" id="KW-0677">Repeat</keyword>
<evidence type="ECO:0000259" key="7">
    <source>
        <dbReference type="PROSITE" id="PS51272"/>
    </source>
</evidence>
<gene>
    <name evidence="9" type="ORF">SAMN05192551_101712</name>
</gene>
<comment type="similarity">
    <text evidence="1">Belongs to the peptidase C40 family.</text>
</comment>
<dbReference type="Pfam" id="PF00877">
    <property type="entry name" value="NLPC_P60"/>
    <property type="match status" value="1"/>
</dbReference>